<comment type="caution">
    <text evidence="1">The sequence shown here is derived from an EMBL/GenBank/DDBJ whole genome shotgun (WGS) entry which is preliminary data.</text>
</comment>
<protein>
    <submittedName>
        <fullName evidence="1">Sporulation YhaL family protein</fullName>
    </submittedName>
</protein>
<dbReference type="EMBL" id="JAMQCR010000001">
    <property type="protein sequence ID" value="MCM2533752.1"/>
    <property type="molecule type" value="Genomic_DNA"/>
</dbReference>
<dbReference type="Pfam" id="PF14147">
    <property type="entry name" value="Spore_YhaL"/>
    <property type="match status" value="1"/>
</dbReference>
<accession>A0ABT0WFE3</accession>
<evidence type="ECO:0000313" key="2">
    <source>
        <dbReference type="Proteomes" id="UP001523262"/>
    </source>
</evidence>
<sequence>MAIKTGREERLLEREFIEQEGEIYIKRLEREKERREEEKAPGV</sequence>
<evidence type="ECO:0000313" key="1">
    <source>
        <dbReference type="EMBL" id="MCM2533752.1"/>
    </source>
</evidence>
<keyword evidence="2" id="KW-1185">Reference proteome</keyword>
<dbReference type="Proteomes" id="UP001523262">
    <property type="component" value="Unassembled WGS sequence"/>
</dbReference>
<organism evidence="1 2">
    <name type="scientific">Neobacillus pocheonensis</name>
    <dbReference type="NCBI Taxonomy" id="363869"/>
    <lineage>
        <taxon>Bacteria</taxon>
        <taxon>Bacillati</taxon>
        <taxon>Bacillota</taxon>
        <taxon>Bacilli</taxon>
        <taxon>Bacillales</taxon>
        <taxon>Bacillaceae</taxon>
        <taxon>Neobacillus</taxon>
    </lineage>
</organism>
<dbReference type="InterPro" id="IPR025428">
    <property type="entry name" value="Spore_YhaL"/>
</dbReference>
<gene>
    <name evidence="1" type="ORF">NDK43_16870</name>
</gene>
<proteinExistence type="predicted"/>
<reference evidence="1 2" key="1">
    <citation type="submission" date="2022-06" db="EMBL/GenBank/DDBJ databases">
        <authorList>
            <person name="Jeon C.O."/>
        </authorList>
    </citation>
    <scope>NUCLEOTIDE SEQUENCE [LARGE SCALE GENOMIC DNA]</scope>
    <source>
        <strain evidence="1 2">KCTC 13943</strain>
    </source>
</reference>
<name>A0ABT0WFE3_9BACI</name>